<feature type="transmembrane region" description="Helical" evidence="1">
    <location>
        <begin position="33"/>
        <end position="55"/>
    </location>
</feature>
<dbReference type="OrthoDB" id="876946at2"/>
<dbReference type="EMBL" id="FTNM01000001">
    <property type="protein sequence ID" value="SIQ47641.1"/>
    <property type="molecule type" value="Genomic_DNA"/>
</dbReference>
<evidence type="ECO:0000313" key="2">
    <source>
        <dbReference type="EMBL" id="SIQ47641.1"/>
    </source>
</evidence>
<sequence>MSILIYGLNLLVLAGLVWWLWKQNWNTGLRPYFFPTLLLKLACGLLIGVLSFYVFDKGDTQLYYKRALMMTDLAHEQGVGSYLHYLFFNDPSGTPLQGLQKPFYESAWNMPRLLSVPMLLTNDNYYLSSIYLSLFSFAGLWFFVNALARYFSTTAIPAVVAFLVFPSVVYWSSGVLKESVLMGGMGLLLGSTLYLLFGKLERKPVLYLLLAALGLYLIWLVKYFVAVALALTVALALLLKLIFYSPKLAHIHWLLKGLALLVLFSGIAWLGTQLNPNLNLEGLPDVVYGNYQVSLLASQGKPRIDFPFLEPTYLSFALHSQLAFIGMLFRPFIWEVYNVRTFAAALENTLLLVLAFGFLRDLFESGRVKWRYGYLLTAVLVYVFVMGVLLAYSMPNLGTLNRYRVVVLPFVVYLLLLCKTNSELLRYLLPVRQPQHEEDEPAQIAAD</sequence>
<protein>
    <recommendedName>
        <fullName evidence="4">Dolichyl-phosphate-mannose-protein mannosyltransferase</fullName>
    </recommendedName>
</protein>
<dbReference type="RefSeq" id="WP_076420354.1">
    <property type="nucleotide sequence ID" value="NZ_FTNM01000001.1"/>
</dbReference>
<evidence type="ECO:0008006" key="4">
    <source>
        <dbReference type="Google" id="ProtNLM"/>
    </source>
</evidence>
<accession>A0A1N6T2Q0</accession>
<dbReference type="STRING" id="1077936.SAMN05421545_0091"/>
<feature type="transmembrane region" description="Helical" evidence="1">
    <location>
        <begin position="125"/>
        <end position="148"/>
    </location>
</feature>
<reference evidence="3" key="1">
    <citation type="submission" date="2017-01" db="EMBL/GenBank/DDBJ databases">
        <authorList>
            <person name="Varghese N."/>
            <person name="Submissions S."/>
        </authorList>
    </citation>
    <scope>NUCLEOTIDE SEQUENCE [LARGE SCALE GENOMIC DNA]</scope>
    <source>
        <strain evidence="3">DM9</strain>
    </source>
</reference>
<keyword evidence="1" id="KW-0472">Membrane</keyword>
<feature type="transmembrane region" description="Helical" evidence="1">
    <location>
        <begin position="253"/>
        <end position="271"/>
    </location>
</feature>
<name>A0A1N6T2Q0_9BACT</name>
<feature type="transmembrane region" description="Helical" evidence="1">
    <location>
        <begin position="6"/>
        <end position="21"/>
    </location>
</feature>
<proteinExistence type="predicted"/>
<feature type="transmembrane region" description="Helical" evidence="1">
    <location>
        <begin position="405"/>
        <end position="422"/>
    </location>
</feature>
<feature type="transmembrane region" description="Helical" evidence="1">
    <location>
        <begin position="204"/>
        <end position="221"/>
    </location>
</feature>
<feature type="transmembrane region" description="Helical" evidence="1">
    <location>
        <begin position="341"/>
        <end position="360"/>
    </location>
</feature>
<evidence type="ECO:0000313" key="3">
    <source>
        <dbReference type="Proteomes" id="UP000185924"/>
    </source>
</evidence>
<dbReference type="Proteomes" id="UP000185924">
    <property type="component" value="Unassembled WGS sequence"/>
</dbReference>
<feature type="transmembrane region" description="Helical" evidence="1">
    <location>
        <begin position="227"/>
        <end position="246"/>
    </location>
</feature>
<keyword evidence="1" id="KW-1133">Transmembrane helix</keyword>
<gene>
    <name evidence="2" type="ORF">SAMN05421545_0091</name>
</gene>
<feature type="transmembrane region" description="Helical" evidence="1">
    <location>
        <begin position="179"/>
        <end position="197"/>
    </location>
</feature>
<feature type="transmembrane region" description="Helical" evidence="1">
    <location>
        <begin position="155"/>
        <end position="173"/>
    </location>
</feature>
<feature type="transmembrane region" description="Helical" evidence="1">
    <location>
        <begin position="372"/>
        <end position="393"/>
    </location>
</feature>
<evidence type="ECO:0000256" key="1">
    <source>
        <dbReference type="SAM" id="Phobius"/>
    </source>
</evidence>
<organism evidence="2 3">
    <name type="scientific">Pontibacter lucknowensis</name>
    <dbReference type="NCBI Taxonomy" id="1077936"/>
    <lineage>
        <taxon>Bacteria</taxon>
        <taxon>Pseudomonadati</taxon>
        <taxon>Bacteroidota</taxon>
        <taxon>Cytophagia</taxon>
        <taxon>Cytophagales</taxon>
        <taxon>Hymenobacteraceae</taxon>
        <taxon>Pontibacter</taxon>
    </lineage>
</organism>
<keyword evidence="3" id="KW-1185">Reference proteome</keyword>
<keyword evidence="1" id="KW-0812">Transmembrane</keyword>
<dbReference type="AlphaFoldDB" id="A0A1N6T2Q0"/>